<dbReference type="PANTHER" id="PTHR45774">
    <property type="entry name" value="BTB/POZ DOMAIN-CONTAINING"/>
    <property type="match status" value="1"/>
</dbReference>
<gene>
    <name evidence="1" type="ORF">TTEB3V08_LOCUS10851</name>
</gene>
<dbReference type="GO" id="GO:0005829">
    <property type="term" value="C:cytosol"/>
    <property type="evidence" value="ECO:0007669"/>
    <property type="project" value="TreeGrafter"/>
</dbReference>
<reference evidence="1" key="1">
    <citation type="submission" date="2020-11" db="EMBL/GenBank/DDBJ databases">
        <authorList>
            <person name="Tran Van P."/>
        </authorList>
    </citation>
    <scope>NUCLEOTIDE SEQUENCE</scope>
</reference>
<accession>A0A7R9P0I7</accession>
<evidence type="ECO:0000313" key="1">
    <source>
        <dbReference type="EMBL" id="CAD7462963.1"/>
    </source>
</evidence>
<dbReference type="Gene3D" id="1.25.40.420">
    <property type="match status" value="1"/>
</dbReference>
<dbReference type="AlphaFoldDB" id="A0A7R9P0I7"/>
<dbReference type="GO" id="GO:0022008">
    <property type="term" value="P:neurogenesis"/>
    <property type="evidence" value="ECO:0007669"/>
    <property type="project" value="TreeGrafter"/>
</dbReference>
<proteinExistence type="predicted"/>
<dbReference type="GO" id="GO:0000932">
    <property type="term" value="C:P-body"/>
    <property type="evidence" value="ECO:0007669"/>
    <property type="project" value="TreeGrafter"/>
</dbReference>
<protein>
    <submittedName>
        <fullName evidence="1">Uncharacterized protein</fullName>
    </submittedName>
</protein>
<organism evidence="1">
    <name type="scientific">Timema tahoe</name>
    <dbReference type="NCBI Taxonomy" id="61484"/>
    <lineage>
        <taxon>Eukaryota</taxon>
        <taxon>Metazoa</taxon>
        <taxon>Ecdysozoa</taxon>
        <taxon>Arthropoda</taxon>
        <taxon>Hexapoda</taxon>
        <taxon>Insecta</taxon>
        <taxon>Pterygota</taxon>
        <taxon>Neoptera</taxon>
        <taxon>Polyneoptera</taxon>
        <taxon>Phasmatodea</taxon>
        <taxon>Timematodea</taxon>
        <taxon>Timematoidea</taxon>
        <taxon>Timematidae</taxon>
        <taxon>Timema</taxon>
    </lineage>
</organism>
<dbReference type="PANTHER" id="PTHR45774:SF3">
    <property type="entry name" value="BTB (POZ) DOMAIN-CONTAINING 2B-RELATED"/>
    <property type="match status" value="1"/>
</dbReference>
<dbReference type="EMBL" id="OE006940">
    <property type="protein sequence ID" value="CAD7462963.1"/>
    <property type="molecule type" value="Genomic_DNA"/>
</dbReference>
<sequence>MRIKSETGEAKDSSVCRDELDVFKRKSDEGWEEHDIQGNELELFDAAVKWAKAQCNKNELLENGDNLRAVLGDVIRHIRFLTMTPSEVTGSPCESDVLTCEDKLILLRRYISMNTVTPSSNVCCLKKSREKVQNLLENIRILNHSKDPEN</sequence>
<name>A0A7R9P0I7_9NEOP</name>